<evidence type="ECO:0008006" key="4">
    <source>
        <dbReference type="Google" id="ProtNLM"/>
    </source>
</evidence>
<dbReference type="AlphaFoldDB" id="A0A660L1D7"/>
<organism evidence="2 3">
    <name type="scientific">Solirubrobacter pauli</name>
    <dbReference type="NCBI Taxonomy" id="166793"/>
    <lineage>
        <taxon>Bacteria</taxon>
        <taxon>Bacillati</taxon>
        <taxon>Actinomycetota</taxon>
        <taxon>Thermoleophilia</taxon>
        <taxon>Solirubrobacterales</taxon>
        <taxon>Solirubrobacteraceae</taxon>
        <taxon>Solirubrobacter</taxon>
    </lineage>
</organism>
<feature type="chain" id="PRO_5025032634" description="Bacterial Ig domain-containing protein" evidence="1">
    <location>
        <begin position="29"/>
        <end position="378"/>
    </location>
</feature>
<keyword evidence="3" id="KW-1185">Reference proteome</keyword>
<proteinExistence type="predicted"/>
<evidence type="ECO:0000313" key="2">
    <source>
        <dbReference type="EMBL" id="RKQ86739.1"/>
    </source>
</evidence>
<sequence>MFRSGALAAGASVALAASVALSASTAVAAPPPPCNNAPQITDATADGHHPPTDVLAAWWTEGAGRLQAVIRVYAGTPAAEHDEAETPGAGYAFVFTVAGQTRYVRATLPVNGAATFDHGTYTPVGGFASQGATTGVVESGVNGTVTIDVPGVAAGASLTGTYVITYDGINGAETTWVDHAPGGALPTDPAVGADYVVGSCGAAAPSATTTAVQLIAPSRVTGRKTVTVTGKVVPARAGVPVAITRTANRRATVTRVTSAADGSFSARIAISETSDLRAVAETIGSPELTVTARSTVKIKVRNRKDGSAVVTGTVNPKLPGRIQWLRSNAVTPSARTTTRAGGTFTLRLKKPKRGRYQAVFIPSNGRAERSTSNTGVIR</sequence>
<dbReference type="RefSeq" id="WP_121254722.1">
    <property type="nucleotide sequence ID" value="NZ_RBIL01000002.1"/>
</dbReference>
<comment type="caution">
    <text evidence="2">The sequence shown here is derived from an EMBL/GenBank/DDBJ whole genome shotgun (WGS) entry which is preliminary data.</text>
</comment>
<keyword evidence="1" id="KW-0732">Signal</keyword>
<feature type="signal peptide" evidence="1">
    <location>
        <begin position="1"/>
        <end position="28"/>
    </location>
</feature>
<reference evidence="2 3" key="1">
    <citation type="submission" date="2018-10" db="EMBL/GenBank/DDBJ databases">
        <title>Genomic Encyclopedia of Archaeal and Bacterial Type Strains, Phase II (KMG-II): from individual species to whole genera.</title>
        <authorList>
            <person name="Goeker M."/>
        </authorList>
    </citation>
    <scope>NUCLEOTIDE SEQUENCE [LARGE SCALE GENOMIC DNA]</scope>
    <source>
        <strain evidence="2 3">DSM 14954</strain>
    </source>
</reference>
<evidence type="ECO:0000313" key="3">
    <source>
        <dbReference type="Proteomes" id="UP000278962"/>
    </source>
</evidence>
<dbReference type="EMBL" id="RBIL01000002">
    <property type="protein sequence ID" value="RKQ86739.1"/>
    <property type="molecule type" value="Genomic_DNA"/>
</dbReference>
<gene>
    <name evidence="2" type="ORF">C8N24_4754</name>
</gene>
<evidence type="ECO:0000256" key="1">
    <source>
        <dbReference type="SAM" id="SignalP"/>
    </source>
</evidence>
<accession>A0A660L1D7</accession>
<name>A0A660L1D7_9ACTN</name>
<protein>
    <recommendedName>
        <fullName evidence="4">Bacterial Ig domain-containing protein</fullName>
    </recommendedName>
</protein>
<dbReference type="OrthoDB" id="5243779at2"/>
<dbReference type="Proteomes" id="UP000278962">
    <property type="component" value="Unassembled WGS sequence"/>
</dbReference>